<evidence type="ECO:0000313" key="9">
    <source>
        <dbReference type="Proteomes" id="UP001141327"/>
    </source>
</evidence>
<evidence type="ECO:0000259" key="7">
    <source>
        <dbReference type="PROSITE" id="PS51332"/>
    </source>
</evidence>
<dbReference type="InterPro" id="IPR007197">
    <property type="entry name" value="rSAM"/>
</dbReference>
<evidence type="ECO:0000256" key="6">
    <source>
        <dbReference type="SAM" id="MobiDB-lite"/>
    </source>
</evidence>
<dbReference type="InterPro" id="IPR006638">
    <property type="entry name" value="Elp3/MiaA/NifB-like_rSAM"/>
</dbReference>
<comment type="caution">
    <text evidence="8">The sequence shown here is derived from an EMBL/GenBank/DDBJ whole genome shotgun (WGS) entry which is preliminary data.</text>
</comment>
<evidence type="ECO:0000256" key="1">
    <source>
        <dbReference type="ARBA" id="ARBA00001966"/>
    </source>
</evidence>
<gene>
    <name evidence="8" type="ORF">PAPYR_3461</name>
</gene>
<feature type="domain" description="B12-binding" evidence="7">
    <location>
        <begin position="837"/>
        <end position="972"/>
    </location>
</feature>
<dbReference type="InterPro" id="IPR051198">
    <property type="entry name" value="BchE-like"/>
</dbReference>
<protein>
    <recommendedName>
        <fullName evidence="7">B12-binding domain-containing protein</fullName>
    </recommendedName>
</protein>
<dbReference type="PROSITE" id="PS51332">
    <property type="entry name" value="B12_BINDING"/>
    <property type="match status" value="1"/>
</dbReference>
<dbReference type="Pfam" id="PF04055">
    <property type="entry name" value="Radical_SAM"/>
    <property type="match status" value="2"/>
</dbReference>
<dbReference type="Proteomes" id="UP001141327">
    <property type="component" value="Unassembled WGS sequence"/>
</dbReference>
<organism evidence="8 9">
    <name type="scientific">Paratrimastix pyriformis</name>
    <dbReference type="NCBI Taxonomy" id="342808"/>
    <lineage>
        <taxon>Eukaryota</taxon>
        <taxon>Metamonada</taxon>
        <taxon>Preaxostyla</taxon>
        <taxon>Paratrimastigidae</taxon>
        <taxon>Paratrimastix</taxon>
    </lineage>
</organism>
<accession>A0ABQ8UQ61</accession>
<comment type="cofactor">
    <cofactor evidence="1">
        <name>[4Fe-4S] cluster</name>
        <dbReference type="ChEBI" id="CHEBI:49883"/>
    </cofactor>
</comment>
<feature type="compositionally biased region" description="Pro residues" evidence="6">
    <location>
        <begin position="181"/>
        <end position="194"/>
    </location>
</feature>
<dbReference type="SFLD" id="SFLDS00029">
    <property type="entry name" value="Radical_SAM"/>
    <property type="match status" value="2"/>
</dbReference>
<evidence type="ECO:0000256" key="5">
    <source>
        <dbReference type="ARBA" id="ARBA00023014"/>
    </source>
</evidence>
<dbReference type="InterPro" id="IPR006158">
    <property type="entry name" value="Cobalamin-bd"/>
</dbReference>
<keyword evidence="5" id="KW-0411">Iron-sulfur</keyword>
<dbReference type="SUPFAM" id="SSF102114">
    <property type="entry name" value="Radical SAM enzymes"/>
    <property type="match status" value="2"/>
</dbReference>
<dbReference type="Gene3D" id="3.30.750.200">
    <property type="match status" value="1"/>
</dbReference>
<keyword evidence="3" id="KW-0479">Metal-binding</keyword>
<keyword evidence="2" id="KW-0949">S-adenosyl-L-methionine</keyword>
<evidence type="ECO:0000256" key="4">
    <source>
        <dbReference type="ARBA" id="ARBA00023004"/>
    </source>
</evidence>
<dbReference type="InterPro" id="IPR058240">
    <property type="entry name" value="rSAM_sf"/>
</dbReference>
<dbReference type="PANTHER" id="PTHR43409">
    <property type="entry name" value="ANAEROBIC MAGNESIUM-PROTOPORPHYRIN IX MONOMETHYL ESTER CYCLASE-RELATED"/>
    <property type="match status" value="1"/>
</dbReference>
<proteinExistence type="predicted"/>
<keyword evidence="9" id="KW-1185">Reference proteome</keyword>
<dbReference type="CDD" id="cd01335">
    <property type="entry name" value="Radical_SAM"/>
    <property type="match status" value="1"/>
</dbReference>
<evidence type="ECO:0000313" key="8">
    <source>
        <dbReference type="EMBL" id="KAJ4460428.1"/>
    </source>
</evidence>
<name>A0ABQ8UQ61_9EUKA</name>
<keyword evidence="4" id="KW-0408">Iron</keyword>
<sequence>MWRAEPVKLGVTKGIQRKPVQPPFGIYRLAGYLEQEFRDQIALNNLEIIIADPALAAVCGTQSELLEELISGGPYDVVGFSPVRVLLGEDLQWVSDLTNQLLAAHPAPHQRPLFLCGGQEASMNWAVLFEVFPQLDGCVAGVGEFPLATLTRRLLEQPRRGTAPPGGLASGIAGLMLRPAPGLPPPSGPSPSAPPHAVGDIEQTLLADADHATDCNFSAAAGSPAPSEGPQPAKITSHDFRRIASYAGGPIPYSAYWRHAEWCTPPHLPFTHVVRLYGAAFCPHRCGFCSAQRFGWSTYGTPFSLSGPELAELVAQAQQAHPAMEGVYFNDDDFLLTPARGLEIWRALAEAKRRGDIRPDIRVFGQTRVTNVTETSLREGVAAGLHCIGFGVESFSDCALAAPDLRKDFTAERAYQSVLASLRAGVPVTNINLILFHPSALRSTFLVTVARTVALLRDVLALGSAAPHLSVNAFPYVETYAGTPVGAEAEKNGWPIVCESVRRGDVTYLYPTTLLPRDPHIRAALVGLPLPAAPDPATAGGSVRVLCGPNRDGAGAGATAGGLLPGHYLFATEGPRGDVASPYGPAVDVQRLTRRYTDRLAELQADPRWPAAGTVDRSIGVNAVCLFMGALDLLGLDRVDLAALRDGDEASVRPAPAAAPDGPTILSVASLRALAFDLIGCFHDAPAPALSPAGGAPDQPDDCDRAARALAGCPAHVVFTFTGARWLFRQGNYEVEGVPEPLARTLGRTVQPRDLLIDLSLAGTQGSSSGGGLSLQARLAGALRAALREGSAGHPSPEAEAWGEGEGALCRALRAAGLGATEDITRVLLVAPWGSPAPSGPAGRPPHCSPHWGLEQLAAHLNTACPGADCRVFNPNALAAPALRLAGLLRAEHFDLVGFSLLPHTLPRDAALIDLVGRLSARSVLVGGGMNVERYPLAAWFGATPFDLLVAGPGEGPFARLLACYRDIRHQGPEGAEGPLMRARRAGMTCLTATREEPRQAAPAKERLLAALAGIPNLICRGHLPAQAPRVVGPAEGEPPVEPVSMAALVGHHLHPGRVDLTHGARFGQQAAAQYGPRAIPYETVGRARLYINTSDRCKAHCIFCSAPRYKTRPTPPAEVVRAIEAACSQATPPQGAADGEGCPYDSVHFSDNDLLFDPAYVEALCTAIEEAPPRVGRLPKIAKARTGLLSGPWPACPCLPVHVHRVRLTRSPLPPFPRMTAMALLAGGSAAVDEAAPALLRRLAGAGFRAITFGVESFDDDVLRAMRKGATAAQNRAALEAALAAGLRPGMDMLFFSPWETPATMGRTLRACLRYACRGAAVTVTPLMYTQLGDAYSTESMMAGGADAIEVDEIPFRSVGATLALPRRVRLTGPMEALRDRVMGRLGRLTTALGGHPAIAATHGPSFLSLATQGLLFCYAAACELVKGPPAEAAGAADQRAAAPEIATAETAGDLAVLGSRLTGEAPSSEELAKAAAAAAAEDVAVVGSGCSHAPCQLNPGLCCLEQMAHRIAPLVLRRIWDAEKAPAC</sequence>
<feature type="region of interest" description="Disordered" evidence="6">
    <location>
        <begin position="179"/>
        <end position="198"/>
    </location>
</feature>
<reference evidence="8" key="1">
    <citation type="journal article" date="2022" name="bioRxiv">
        <title>Genomics of Preaxostyla Flagellates Illuminates Evolutionary Transitions and the Path Towards Mitochondrial Loss.</title>
        <authorList>
            <person name="Novak L.V.F."/>
            <person name="Treitli S.C."/>
            <person name="Pyrih J."/>
            <person name="Halakuc P."/>
            <person name="Pipaliya S.V."/>
            <person name="Vacek V."/>
            <person name="Brzon O."/>
            <person name="Soukal P."/>
            <person name="Eme L."/>
            <person name="Dacks J.B."/>
            <person name="Karnkowska A."/>
            <person name="Elias M."/>
            <person name="Hampl V."/>
        </authorList>
    </citation>
    <scope>NUCLEOTIDE SEQUENCE</scope>
    <source>
        <strain evidence="8">RCP-MX</strain>
    </source>
</reference>
<evidence type="ECO:0000256" key="2">
    <source>
        <dbReference type="ARBA" id="ARBA00022691"/>
    </source>
</evidence>
<dbReference type="EMBL" id="JAPMOS010000013">
    <property type="protein sequence ID" value="KAJ4460428.1"/>
    <property type="molecule type" value="Genomic_DNA"/>
</dbReference>
<dbReference type="SMART" id="SM00729">
    <property type="entry name" value="Elp3"/>
    <property type="match status" value="2"/>
</dbReference>
<evidence type="ECO:0000256" key="3">
    <source>
        <dbReference type="ARBA" id="ARBA00022723"/>
    </source>
</evidence>
<dbReference type="SFLD" id="SFLDG01082">
    <property type="entry name" value="B12-binding_domain_containing"/>
    <property type="match status" value="2"/>
</dbReference>